<evidence type="ECO:0000256" key="4">
    <source>
        <dbReference type="ARBA" id="ARBA00022737"/>
    </source>
</evidence>
<comment type="similarity">
    <text evidence="2 9">Belongs to the extradiol ring-cleavage dioxygenase family.</text>
</comment>
<gene>
    <name evidence="11" type="ORF">SBP02_08725</name>
</gene>
<protein>
    <submittedName>
        <fullName evidence="11">VOC family protein</fullName>
    </submittedName>
</protein>
<dbReference type="InterPro" id="IPR037523">
    <property type="entry name" value="VOC_core"/>
</dbReference>
<keyword evidence="5 9" id="KW-0058">Aromatic hydrocarbons catabolism</keyword>
<dbReference type="SUPFAM" id="SSF54593">
    <property type="entry name" value="Glyoxalase/Bleomycin resistance protein/Dihydroxybiphenyl dioxygenase"/>
    <property type="match status" value="1"/>
</dbReference>
<keyword evidence="4" id="KW-0677">Repeat</keyword>
<dbReference type="PROSITE" id="PS51819">
    <property type="entry name" value="VOC"/>
    <property type="match status" value="1"/>
</dbReference>
<evidence type="ECO:0000313" key="11">
    <source>
        <dbReference type="EMBL" id="WPC06813.1"/>
    </source>
</evidence>
<organism evidence="11 12">
    <name type="scientific">Pseudomonas benzenivorans</name>
    <dbReference type="NCBI Taxonomy" id="556533"/>
    <lineage>
        <taxon>Bacteria</taxon>
        <taxon>Pseudomonadati</taxon>
        <taxon>Pseudomonadota</taxon>
        <taxon>Gammaproteobacteria</taxon>
        <taxon>Pseudomonadales</taxon>
        <taxon>Pseudomonadaceae</taxon>
        <taxon>Pseudomonas</taxon>
    </lineage>
</organism>
<keyword evidence="7 9" id="KW-0560">Oxidoreductase</keyword>
<keyword evidence="8 9" id="KW-0408">Iron</keyword>
<evidence type="ECO:0000256" key="9">
    <source>
        <dbReference type="RuleBase" id="RU000683"/>
    </source>
</evidence>
<keyword evidence="3" id="KW-0479">Metal-binding</keyword>
<keyword evidence="6 9" id="KW-0223">Dioxygenase</keyword>
<feature type="domain" description="VOC" evidence="10">
    <location>
        <begin position="13"/>
        <end position="131"/>
    </location>
</feature>
<name>A0ABZ0Q024_9PSED</name>
<evidence type="ECO:0000256" key="2">
    <source>
        <dbReference type="ARBA" id="ARBA00008784"/>
    </source>
</evidence>
<dbReference type="Pfam" id="PF00903">
    <property type="entry name" value="Glyoxalase"/>
    <property type="match status" value="1"/>
</dbReference>
<dbReference type="InterPro" id="IPR004360">
    <property type="entry name" value="Glyas_Fos-R_dOase_dom"/>
</dbReference>
<dbReference type="PANTHER" id="PTHR21366">
    <property type="entry name" value="GLYOXALASE FAMILY PROTEIN"/>
    <property type="match status" value="1"/>
</dbReference>
<dbReference type="Proteomes" id="UP001305928">
    <property type="component" value="Chromosome"/>
</dbReference>
<evidence type="ECO:0000259" key="10">
    <source>
        <dbReference type="PROSITE" id="PS51819"/>
    </source>
</evidence>
<dbReference type="CDD" id="cd06587">
    <property type="entry name" value="VOC"/>
    <property type="match status" value="1"/>
</dbReference>
<comment type="cofactor">
    <cofactor evidence="1 9">
        <name>Fe(2+)</name>
        <dbReference type="ChEBI" id="CHEBI:29033"/>
    </cofactor>
</comment>
<dbReference type="Gene3D" id="3.10.180.10">
    <property type="entry name" value="2,3-Dihydroxybiphenyl 1,2-Dioxygenase, domain 1"/>
    <property type="match status" value="1"/>
</dbReference>
<dbReference type="PANTHER" id="PTHR21366:SF14">
    <property type="entry name" value="GLYOXALASE DOMAIN-CONTAINING PROTEIN 5"/>
    <property type="match status" value="1"/>
</dbReference>
<accession>A0ABZ0Q024</accession>
<dbReference type="InterPro" id="IPR000486">
    <property type="entry name" value="Xdiol_ring_cleave_dOase_1/2"/>
</dbReference>
<dbReference type="EMBL" id="CP137892">
    <property type="protein sequence ID" value="WPC06813.1"/>
    <property type="molecule type" value="Genomic_DNA"/>
</dbReference>
<sequence length="184" mass="20779">MSSTPPADFPDLALSHFELYVRDVAQMEAFYTAGLGFIVSDRGVGPDAMVFLSRNAGEHHQLVLNPRPSRRPQDSPLDHISFRVANLAGLRRFHQALSAAVDVALEAVSHGTTWSLYFRDPEGNRLELFADTPWHVDQPCKFAIDLALDDAQLLAFTEQQIRARPGFRPLEQWRVEHDAAFDRR</sequence>
<keyword evidence="12" id="KW-1185">Reference proteome</keyword>
<dbReference type="InterPro" id="IPR029068">
    <property type="entry name" value="Glyas_Bleomycin-R_OHBP_Dase"/>
</dbReference>
<dbReference type="RefSeq" id="WP_318645991.1">
    <property type="nucleotide sequence ID" value="NZ_CP137892.1"/>
</dbReference>
<evidence type="ECO:0000256" key="1">
    <source>
        <dbReference type="ARBA" id="ARBA00001954"/>
    </source>
</evidence>
<evidence type="ECO:0000313" key="12">
    <source>
        <dbReference type="Proteomes" id="UP001305928"/>
    </source>
</evidence>
<dbReference type="PROSITE" id="PS00082">
    <property type="entry name" value="EXTRADIOL_DIOXYGENAS"/>
    <property type="match status" value="1"/>
</dbReference>
<dbReference type="InterPro" id="IPR050383">
    <property type="entry name" value="GlyoxalaseI/FosfomycinResist"/>
</dbReference>
<evidence type="ECO:0000256" key="3">
    <source>
        <dbReference type="ARBA" id="ARBA00022723"/>
    </source>
</evidence>
<evidence type="ECO:0000256" key="6">
    <source>
        <dbReference type="ARBA" id="ARBA00022964"/>
    </source>
</evidence>
<evidence type="ECO:0000256" key="5">
    <source>
        <dbReference type="ARBA" id="ARBA00022797"/>
    </source>
</evidence>
<reference evidence="11 12" key="1">
    <citation type="submission" date="2023-11" db="EMBL/GenBank/DDBJ databases">
        <title>Complete genome of Pseudomonas benzenivorans BA3361.</title>
        <authorList>
            <person name="Shin S.Y."/>
            <person name="Song J."/>
            <person name="Kang H."/>
        </authorList>
    </citation>
    <scope>NUCLEOTIDE SEQUENCE [LARGE SCALE GENOMIC DNA]</scope>
    <source>
        <strain evidence="11 12">HNIBRBA3361</strain>
    </source>
</reference>
<evidence type="ECO:0000256" key="7">
    <source>
        <dbReference type="ARBA" id="ARBA00023002"/>
    </source>
</evidence>
<proteinExistence type="inferred from homology"/>
<evidence type="ECO:0000256" key="8">
    <source>
        <dbReference type="ARBA" id="ARBA00023004"/>
    </source>
</evidence>